<protein>
    <recommendedName>
        <fullName evidence="3">Reverse transcriptase</fullName>
    </recommendedName>
</protein>
<dbReference type="Gene3D" id="3.30.70.270">
    <property type="match status" value="1"/>
</dbReference>
<reference evidence="1 2" key="1">
    <citation type="submission" date="2023-02" db="EMBL/GenBank/DDBJ databases">
        <title>LHISI_Scaffold_Assembly.</title>
        <authorList>
            <person name="Stuart O.P."/>
            <person name="Cleave R."/>
            <person name="Magrath M.J.L."/>
            <person name="Mikheyev A.S."/>
        </authorList>
    </citation>
    <scope>NUCLEOTIDE SEQUENCE [LARGE SCALE GENOMIC DNA]</scope>
    <source>
        <strain evidence="1">Daus_M_001</strain>
        <tissue evidence="1">Leg muscle</tissue>
    </source>
</reference>
<evidence type="ECO:0000313" key="1">
    <source>
        <dbReference type="EMBL" id="KAJ8872938.1"/>
    </source>
</evidence>
<dbReference type="InterPro" id="IPR043128">
    <property type="entry name" value="Rev_trsase/Diguanyl_cyclase"/>
</dbReference>
<dbReference type="EMBL" id="JARBHB010000011">
    <property type="protein sequence ID" value="KAJ8872938.1"/>
    <property type="molecule type" value="Genomic_DNA"/>
</dbReference>
<evidence type="ECO:0000313" key="2">
    <source>
        <dbReference type="Proteomes" id="UP001159363"/>
    </source>
</evidence>
<keyword evidence="2" id="KW-1185">Reference proteome</keyword>
<gene>
    <name evidence="1" type="ORF">PR048_026554</name>
</gene>
<name>A0ABQ9GLP1_9NEOP</name>
<comment type="caution">
    <text evidence="1">The sequence shown here is derived from an EMBL/GenBank/DDBJ whole genome shotgun (WGS) entry which is preliminary data.</text>
</comment>
<organism evidence="1 2">
    <name type="scientific">Dryococelus australis</name>
    <dbReference type="NCBI Taxonomy" id="614101"/>
    <lineage>
        <taxon>Eukaryota</taxon>
        <taxon>Metazoa</taxon>
        <taxon>Ecdysozoa</taxon>
        <taxon>Arthropoda</taxon>
        <taxon>Hexapoda</taxon>
        <taxon>Insecta</taxon>
        <taxon>Pterygota</taxon>
        <taxon>Neoptera</taxon>
        <taxon>Polyneoptera</taxon>
        <taxon>Phasmatodea</taxon>
        <taxon>Verophasmatodea</taxon>
        <taxon>Anareolatae</taxon>
        <taxon>Phasmatidae</taxon>
        <taxon>Eurycanthinae</taxon>
        <taxon>Dryococelus</taxon>
    </lineage>
</organism>
<dbReference type="SUPFAM" id="SSF56672">
    <property type="entry name" value="DNA/RNA polymerases"/>
    <property type="match status" value="1"/>
</dbReference>
<proteinExistence type="predicted"/>
<sequence length="72" mass="8710">MRKQLQWFMGQVNWLRNYVPDFATITVPLTDILSQYRYHWTDAAQNTFDKLTCRFRECHLNTPRLLPVLCPH</sequence>
<dbReference type="Proteomes" id="UP001159363">
    <property type="component" value="Chromosome 10"/>
</dbReference>
<dbReference type="InterPro" id="IPR043502">
    <property type="entry name" value="DNA/RNA_pol_sf"/>
</dbReference>
<evidence type="ECO:0008006" key="3">
    <source>
        <dbReference type="Google" id="ProtNLM"/>
    </source>
</evidence>
<accession>A0ABQ9GLP1</accession>